<evidence type="ECO:0000256" key="1">
    <source>
        <dbReference type="ARBA" id="ARBA00023125"/>
    </source>
</evidence>
<proteinExistence type="predicted"/>
<accession>A0ABV1Y3R3</accession>
<dbReference type="InterPro" id="IPR050090">
    <property type="entry name" value="Tyrosine_recombinase_XerCD"/>
</dbReference>
<dbReference type="SUPFAM" id="SSF47823">
    <property type="entry name" value="lambda integrase-like, N-terminal domain"/>
    <property type="match status" value="1"/>
</dbReference>
<keyword evidence="7" id="KW-1185">Reference proteome</keyword>
<evidence type="ECO:0000256" key="2">
    <source>
        <dbReference type="ARBA" id="ARBA00023172"/>
    </source>
</evidence>
<name>A0ABV1Y3R3_9ACTN</name>
<dbReference type="InterPro" id="IPR013762">
    <property type="entry name" value="Integrase-like_cat_sf"/>
</dbReference>
<dbReference type="Pfam" id="PF00589">
    <property type="entry name" value="Phage_integrase"/>
    <property type="match status" value="1"/>
</dbReference>
<gene>
    <name evidence="6" type="ORF">ABT384_38405</name>
</gene>
<dbReference type="Gene3D" id="1.10.150.130">
    <property type="match status" value="1"/>
</dbReference>
<dbReference type="RefSeq" id="WP_190075212.1">
    <property type="nucleotide sequence ID" value="NZ_BNBM01000023.1"/>
</dbReference>
<dbReference type="PANTHER" id="PTHR30349:SF81">
    <property type="entry name" value="TYROSINE RECOMBINASE XERC"/>
    <property type="match status" value="1"/>
</dbReference>
<dbReference type="InterPro" id="IPR002104">
    <property type="entry name" value="Integrase_catalytic"/>
</dbReference>
<feature type="domain" description="Tyr recombinase" evidence="4">
    <location>
        <begin position="140"/>
        <end position="323"/>
    </location>
</feature>
<dbReference type="CDD" id="cd00397">
    <property type="entry name" value="DNA_BRE_C"/>
    <property type="match status" value="1"/>
</dbReference>
<dbReference type="Proteomes" id="UP001486207">
    <property type="component" value="Unassembled WGS sequence"/>
</dbReference>
<dbReference type="InterPro" id="IPR010998">
    <property type="entry name" value="Integrase_recombinase_N"/>
</dbReference>
<evidence type="ECO:0000313" key="6">
    <source>
        <dbReference type="EMBL" id="MER7378496.1"/>
    </source>
</evidence>
<evidence type="ECO:0000259" key="4">
    <source>
        <dbReference type="PROSITE" id="PS51898"/>
    </source>
</evidence>
<dbReference type="InterPro" id="IPR044068">
    <property type="entry name" value="CB"/>
</dbReference>
<keyword evidence="2" id="KW-0233">DNA recombination</keyword>
<dbReference type="Gene3D" id="1.10.443.10">
    <property type="entry name" value="Intergrase catalytic core"/>
    <property type="match status" value="1"/>
</dbReference>
<dbReference type="SUPFAM" id="SSF56349">
    <property type="entry name" value="DNA breaking-rejoining enzymes"/>
    <property type="match status" value="1"/>
</dbReference>
<organism evidence="6 7">
    <name type="scientific">Streptomyces lanatus</name>
    <dbReference type="NCBI Taxonomy" id="66900"/>
    <lineage>
        <taxon>Bacteria</taxon>
        <taxon>Bacillati</taxon>
        <taxon>Actinomycetota</taxon>
        <taxon>Actinomycetes</taxon>
        <taxon>Kitasatosporales</taxon>
        <taxon>Streptomycetaceae</taxon>
        <taxon>Streptomyces</taxon>
    </lineage>
</organism>
<dbReference type="EMBL" id="JBEPFB010000024">
    <property type="protein sequence ID" value="MER7378496.1"/>
    <property type="molecule type" value="Genomic_DNA"/>
</dbReference>
<evidence type="ECO:0000256" key="3">
    <source>
        <dbReference type="PROSITE-ProRule" id="PRU01248"/>
    </source>
</evidence>
<reference evidence="6 7" key="1">
    <citation type="submission" date="2024-06" db="EMBL/GenBank/DDBJ databases">
        <title>The Natural Products Discovery Center: Release of the First 8490 Sequenced Strains for Exploring Actinobacteria Biosynthetic Diversity.</title>
        <authorList>
            <person name="Kalkreuter E."/>
            <person name="Kautsar S.A."/>
            <person name="Yang D."/>
            <person name="Bader C.D."/>
            <person name="Teijaro C.N."/>
            <person name="Fluegel L."/>
            <person name="Davis C.M."/>
            <person name="Simpson J.R."/>
            <person name="Lauterbach L."/>
            <person name="Steele A.D."/>
            <person name="Gui C."/>
            <person name="Meng S."/>
            <person name="Li G."/>
            <person name="Viehrig K."/>
            <person name="Ye F."/>
            <person name="Su P."/>
            <person name="Kiefer A.F."/>
            <person name="Nichols A."/>
            <person name="Cepeda A.J."/>
            <person name="Yan W."/>
            <person name="Fan B."/>
            <person name="Jiang Y."/>
            <person name="Adhikari A."/>
            <person name="Zheng C.-J."/>
            <person name="Schuster L."/>
            <person name="Cowan T.M."/>
            <person name="Smanski M.J."/>
            <person name="Chevrette M.G."/>
            <person name="De Carvalho L.P.S."/>
            <person name="Shen B."/>
        </authorList>
    </citation>
    <scope>NUCLEOTIDE SEQUENCE [LARGE SCALE GENOMIC DNA]</scope>
    <source>
        <strain evidence="6 7">NPDC000155</strain>
    </source>
</reference>
<feature type="domain" description="Core-binding (CB)" evidence="5">
    <location>
        <begin position="11"/>
        <end position="106"/>
    </location>
</feature>
<evidence type="ECO:0000313" key="7">
    <source>
        <dbReference type="Proteomes" id="UP001486207"/>
    </source>
</evidence>
<dbReference type="PANTHER" id="PTHR30349">
    <property type="entry name" value="PHAGE INTEGRASE-RELATED"/>
    <property type="match status" value="1"/>
</dbReference>
<protein>
    <submittedName>
        <fullName evidence="6">Site-specific integrase</fullName>
    </submittedName>
</protein>
<dbReference type="PROSITE" id="PS51898">
    <property type="entry name" value="TYR_RECOMBINASE"/>
    <property type="match status" value="1"/>
</dbReference>
<sequence>MAKWPVLARNDHAATWLQAWEDLGRAPGTLDAYARGLAEYLALCEREAVDPLSAGRAHVGVFVRELTSRPHRRGANVVSIESGAGLANATIQQRLVPVRLFYDFLIKEGLRESNPVGRRRYTPGRRGSYQERGLVPRFSKLPWIPTERQWLDLLEVARREPVRNRVMLALAYDAALRREELCSLRTDDLDPAHRTLRVRAETTKNRLERVEPYSAPTGVLLANYLTHRTTVSRARGPLFLSESRRNHGQPLSLWTWSKVVRRLALAAGVERLSTHTTRHLCLTDLARMGWELHAIASFAGHRHIDTTLQYIHLSGRDLAEKLKSGMDHIHAWRVQMLAGPDTSQAGAGGCSR</sequence>
<dbReference type="PROSITE" id="PS51900">
    <property type="entry name" value="CB"/>
    <property type="match status" value="1"/>
</dbReference>
<dbReference type="InterPro" id="IPR011010">
    <property type="entry name" value="DNA_brk_join_enz"/>
</dbReference>
<evidence type="ECO:0000259" key="5">
    <source>
        <dbReference type="PROSITE" id="PS51900"/>
    </source>
</evidence>
<comment type="caution">
    <text evidence="6">The sequence shown here is derived from an EMBL/GenBank/DDBJ whole genome shotgun (WGS) entry which is preliminary data.</text>
</comment>
<keyword evidence="1 3" id="KW-0238">DNA-binding</keyword>